<sequence length="180" mass="21244">MLDPKMPSEVDKSDEVDEIIKSYKLYDILDSIWTLEYSYRSHSEDIEAINENIISFHVEHNNLIETRRSIVERAAILGRHEYHFIISREAYRSNFYNFRVYLFDLVFKYSIMNLDSLALWMIFQSNIGYDVAQGIIYIKGLGSPESRNILGIKKTTIIDRMKSLMWNQDITDIEDLLRSS</sequence>
<evidence type="ECO:0000313" key="2">
    <source>
        <dbReference type="Proteomes" id="UP001595748"/>
    </source>
</evidence>
<dbReference type="Proteomes" id="UP001595748">
    <property type="component" value="Unassembled WGS sequence"/>
</dbReference>
<protein>
    <submittedName>
        <fullName evidence="1">Uncharacterized protein</fullName>
    </submittedName>
</protein>
<name>A0ABV8A7L1_9DEIO</name>
<evidence type="ECO:0000313" key="1">
    <source>
        <dbReference type="EMBL" id="MFC3860185.1"/>
    </source>
</evidence>
<dbReference type="EMBL" id="JBHRZF010000049">
    <property type="protein sequence ID" value="MFC3860185.1"/>
    <property type="molecule type" value="Genomic_DNA"/>
</dbReference>
<comment type="caution">
    <text evidence="1">The sequence shown here is derived from an EMBL/GenBank/DDBJ whole genome shotgun (WGS) entry which is preliminary data.</text>
</comment>
<reference evidence="2" key="1">
    <citation type="journal article" date="2019" name="Int. J. Syst. Evol. Microbiol.">
        <title>The Global Catalogue of Microorganisms (GCM) 10K type strain sequencing project: providing services to taxonomists for standard genome sequencing and annotation.</title>
        <authorList>
            <consortium name="The Broad Institute Genomics Platform"/>
            <consortium name="The Broad Institute Genome Sequencing Center for Infectious Disease"/>
            <person name="Wu L."/>
            <person name="Ma J."/>
        </authorList>
    </citation>
    <scope>NUCLEOTIDE SEQUENCE [LARGE SCALE GENOMIC DNA]</scope>
    <source>
        <strain evidence="2">CCTCC AB 2013263</strain>
    </source>
</reference>
<dbReference type="RefSeq" id="WP_380076336.1">
    <property type="nucleotide sequence ID" value="NZ_JBHRZF010000049.1"/>
</dbReference>
<organism evidence="1 2">
    <name type="scientific">Deinococcus antarcticus</name>
    <dbReference type="NCBI Taxonomy" id="1298767"/>
    <lineage>
        <taxon>Bacteria</taxon>
        <taxon>Thermotogati</taxon>
        <taxon>Deinococcota</taxon>
        <taxon>Deinococci</taxon>
        <taxon>Deinococcales</taxon>
        <taxon>Deinococcaceae</taxon>
        <taxon>Deinococcus</taxon>
    </lineage>
</organism>
<accession>A0ABV8A7L1</accession>
<gene>
    <name evidence="1" type="ORF">ACFOPQ_05325</name>
</gene>
<keyword evidence="2" id="KW-1185">Reference proteome</keyword>
<proteinExistence type="predicted"/>